<keyword evidence="3" id="KW-0540">Nuclease</keyword>
<dbReference type="SUPFAM" id="SSF56672">
    <property type="entry name" value="DNA/RNA polymerases"/>
    <property type="match status" value="1"/>
</dbReference>
<evidence type="ECO:0000256" key="1">
    <source>
        <dbReference type="ARBA" id="ARBA00022679"/>
    </source>
</evidence>
<keyword evidence="1" id="KW-0808">Transferase</keyword>
<evidence type="ECO:0000256" key="2">
    <source>
        <dbReference type="ARBA" id="ARBA00022695"/>
    </source>
</evidence>
<evidence type="ECO:0000256" key="6">
    <source>
        <dbReference type="ARBA" id="ARBA00022918"/>
    </source>
</evidence>
<evidence type="ECO:0000259" key="7">
    <source>
        <dbReference type="Pfam" id="PF17917"/>
    </source>
</evidence>
<organism evidence="8 9">
    <name type="scientific">Fraxinus pennsylvanica</name>
    <dbReference type="NCBI Taxonomy" id="56036"/>
    <lineage>
        <taxon>Eukaryota</taxon>
        <taxon>Viridiplantae</taxon>
        <taxon>Streptophyta</taxon>
        <taxon>Embryophyta</taxon>
        <taxon>Tracheophyta</taxon>
        <taxon>Spermatophyta</taxon>
        <taxon>Magnoliopsida</taxon>
        <taxon>eudicotyledons</taxon>
        <taxon>Gunneridae</taxon>
        <taxon>Pentapetalae</taxon>
        <taxon>asterids</taxon>
        <taxon>lamiids</taxon>
        <taxon>Lamiales</taxon>
        <taxon>Oleaceae</taxon>
        <taxon>Oleeae</taxon>
        <taxon>Fraxinus</taxon>
    </lineage>
</organism>
<protein>
    <recommendedName>
        <fullName evidence="7">Reverse transcriptase RNase H-like domain-containing protein</fullName>
    </recommendedName>
</protein>
<dbReference type="InterPro" id="IPR041373">
    <property type="entry name" value="RT_RNaseH"/>
</dbReference>
<gene>
    <name evidence="8" type="ORF">FPE_LOCUS24783</name>
</gene>
<keyword evidence="9" id="KW-1185">Reference proteome</keyword>
<dbReference type="EMBL" id="OU503050">
    <property type="protein sequence ID" value="CAI9777353.1"/>
    <property type="molecule type" value="Genomic_DNA"/>
</dbReference>
<dbReference type="PANTHER" id="PTHR35046:SF9">
    <property type="entry name" value="RNA-DIRECTED DNA POLYMERASE"/>
    <property type="match status" value="1"/>
</dbReference>
<dbReference type="AlphaFoldDB" id="A0AAD1ZXH1"/>
<sequence length="128" mass="14969">MLDRRPIAYFNKKLSRAALNYPTYDKKLYSIVRTFATLQYYLWPKEFVIHTDHESSKNLRGQDRVKDCEQGETLVAMDKLAIEDIWAEAPVSIIHGSLVLEVKGKIPEKLWAEESLSIVDNFRRRGQR</sequence>
<accession>A0AAD1ZXH1</accession>
<evidence type="ECO:0000313" key="9">
    <source>
        <dbReference type="Proteomes" id="UP000834106"/>
    </source>
</evidence>
<dbReference type="Pfam" id="PF17917">
    <property type="entry name" value="RT_RNaseH"/>
    <property type="match status" value="1"/>
</dbReference>
<keyword evidence="6" id="KW-0695">RNA-directed DNA polymerase</keyword>
<evidence type="ECO:0000313" key="8">
    <source>
        <dbReference type="EMBL" id="CAI9777353.1"/>
    </source>
</evidence>
<proteinExistence type="predicted"/>
<dbReference type="GO" id="GO:0003964">
    <property type="term" value="F:RNA-directed DNA polymerase activity"/>
    <property type="evidence" value="ECO:0007669"/>
    <property type="project" value="UniProtKB-KW"/>
</dbReference>
<keyword evidence="2" id="KW-0548">Nucleotidyltransferase</keyword>
<dbReference type="GO" id="GO:0016787">
    <property type="term" value="F:hydrolase activity"/>
    <property type="evidence" value="ECO:0007669"/>
    <property type="project" value="UniProtKB-KW"/>
</dbReference>
<reference evidence="8" key="1">
    <citation type="submission" date="2023-05" db="EMBL/GenBank/DDBJ databases">
        <authorList>
            <person name="Huff M."/>
        </authorList>
    </citation>
    <scope>NUCLEOTIDE SEQUENCE</scope>
</reference>
<evidence type="ECO:0000256" key="3">
    <source>
        <dbReference type="ARBA" id="ARBA00022722"/>
    </source>
</evidence>
<dbReference type="PANTHER" id="PTHR35046">
    <property type="entry name" value="ZINC KNUCKLE (CCHC-TYPE) FAMILY PROTEIN"/>
    <property type="match status" value="1"/>
</dbReference>
<dbReference type="Proteomes" id="UP000834106">
    <property type="component" value="Chromosome 15"/>
</dbReference>
<evidence type="ECO:0000256" key="5">
    <source>
        <dbReference type="ARBA" id="ARBA00022801"/>
    </source>
</evidence>
<keyword evidence="5" id="KW-0378">Hydrolase</keyword>
<feature type="domain" description="Reverse transcriptase RNase H-like" evidence="7">
    <location>
        <begin position="4"/>
        <end position="64"/>
    </location>
</feature>
<keyword evidence="4" id="KW-0255">Endonuclease</keyword>
<name>A0AAD1ZXH1_9LAMI</name>
<dbReference type="InterPro" id="IPR043502">
    <property type="entry name" value="DNA/RNA_pol_sf"/>
</dbReference>
<evidence type="ECO:0000256" key="4">
    <source>
        <dbReference type="ARBA" id="ARBA00022759"/>
    </source>
</evidence>
<dbReference type="GO" id="GO:0004519">
    <property type="term" value="F:endonuclease activity"/>
    <property type="evidence" value="ECO:0007669"/>
    <property type="project" value="UniProtKB-KW"/>
</dbReference>